<dbReference type="EC" id="4.2.1.46" evidence="4 7"/>
<comment type="cofactor">
    <cofactor evidence="2 7">
        <name>NAD(+)</name>
        <dbReference type="ChEBI" id="CHEBI:57540"/>
    </cofactor>
</comment>
<organism evidence="9 10">
    <name type="scientific">Solidesulfovibrio carbinolicus</name>
    <dbReference type="NCBI Taxonomy" id="296842"/>
    <lineage>
        <taxon>Bacteria</taxon>
        <taxon>Pseudomonadati</taxon>
        <taxon>Thermodesulfobacteriota</taxon>
        <taxon>Desulfovibrionia</taxon>
        <taxon>Desulfovibrionales</taxon>
        <taxon>Desulfovibrionaceae</taxon>
        <taxon>Solidesulfovibrio</taxon>
    </lineage>
</organism>
<proteinExistence type="inferred from homology"/>
<dbReference type="OrthoDB" id="9803010at2"/>
<evidence type="ECO:0000256" key="6">
    <source>
        <dbReference type="ARBA" id="ARBA00023239"/>
    </source>
</evidence>
<dbReference type="InterPro" id="IPR036291">
    <property type="entry name" value="NAD(P)-bd_dom_sf"/>
</dbReference>
<evidence type="ECO:0000256" key="5">
    <source>
        <dbReference type="ARBA" id="ARBA00023027"/>
    </source>
</evidence>
<evidence type="ECO:0000313" key="9">
    <source>
        <dbReference type="EMBL" id="QAZ68107.1"/>
    </source>
</evidence>
<name>A0A4P6HLP5_9BACT</name>
<dbReference type="AlphaFoldDB" id="A0A4P6HLP5"/>
<dbReference type="GO" id="GO:0008460">
    <property type="term" value="F:dTDP-glucose 4,6-dehydratase activity"/>
    <property type="evidence" value="ECO:0007669"/>
    <property type="project" value="UniProtKB-EC"/>
</dbReference>
<dbReference type="PANTHER" id="PTHR43000">
    <property type="entry name" value="DTDP-D-GLUCOSE 4,6-DEHYDRATASE-RELATED"/>
    <property type="match status" value="1"/>
</dbReference>
<evidence type="ECO:0000256" key="2">
    <source>
        <dbReference type="ARBA" id="ARBA00001911"/>
    </source>
</evidence>
<keyword evidence="6 7" id="KW-0456">Lyase</keyword>
<comment type="catalytic activity">
    <reaction evidence="1 7">
        <text>dTDP-alpha-D-glucose = dTDP-4-dehydro-6-deoxy-alpha-D-glucose + H2O</text>
        <dbReference type="Rhea" id="RHEA:17221"/>
        <dbReference type="ChEBI" id="CHEBI:15377"/>
        <dbReference type="ChEBI" id="CHEBI:57477"/>
        <dbReference type="ChEBI" id="CHEBI:57649"/>
        <dbReference type="EC" id="4.2.1.46"/>
    </reaction>
</comment>
<accession>A0A4P6HLP5</accession>
<dbReference type="InterPro" id="IPR016040">
    <property type="entry name" value="NAD(P)-bd_dom"/>
</dbReference>
<protein>
    <recommendedName>
        <fullName evidence="4 7">dTDP-glucose 4,6-dehydratase</fullName>
        <ecNumber evidence="4 7">4.2.1.46</ecNumber>
    </recommendedName>
</protein>
<dbReference type="NCBIfam" id="TIGR01181">
    <property type="entry name" value="dTDP_gluc_dehyt"/>
    <property type="match status" value="1"/>
</dbReference>
<dbReference type="Proteomes" id="UP000293296">
    <property type="component" value="Chromosome"/>
</dbReference>
<keyword evidence="5" id="KW-0520">NAD</keyword>
<dbReference type="CDD" id="cd05246">
    <property type="entry name" value="dTDP_GD_SDR_e"/>
    <property type="match status" value="1"/>
</dbReference>
<reference evidence="9 10" key="1">
    <citation type="submission" date="2018-02" db="EMBL/GenBank/DDBJ databases">
        <title>Genome sequence of Desulfovibrio carbinolicus DSM 3852.</title>
        <authorList>
            <person name="Wilbanks E."/>
            <person name="Skennerton C.T."/>
            <person name="Orphan V.J."/>
        </authorList>
    </citation>
    <scope>NUCLEOTIDE SEQUENCE [LARGE SCALE GENOMIC DNA]</scope>
    <source>
        <strain evidence="9 10">DSM 3852</strain>
    </source>
</reference>
<evidence type="ECO:0000259" key="8">
    <source>
        <dbReference type="Pfam" id="PF16363"/>
    </source>
</evidence>
<dbReference type="Pfam" id="PF16363">
    <property type="entry name" value="GDP_Man_Dehyd"/>
    <property type="match status" value="1"/>
</dbReference>
<dbReference type="FunFam" id="3.40.50.720:FF:000304">
    <property type="entry name" value="UDP-glucose 4,6-dehydratase"/>
    <property type="match status" value="1"/>
</dbReference>
<dbReference type="SUPFAM" id="SSF51735">
    <property type="entry name" value="NAD(P)-binding Rossmann-fold domains"/>
    <property type="match status" value="1"/>
</dbReference>
<evidence type="ECO:0000256" key="7">
    <source>
        <dbReference type="RuleBase" id="RU004473"/>
    </source>
</evidence>
<comment type="similarity">
    <text evidence="3 7">Belongs to the NAD(P)-dependent epimerase/dehydratase family. dTDP-glucose dehydratase subfamily.</text>
</comment>
<evidence type="ECO:0000256" key="3">
    <source>
        <dbReference type="ARBA" id="ARBA00008178"/>
    </source>
</evidence>
<dbReference type="InterPro" id="IPR005888">
    <property type="entry name" value="dTDP_Gluc_deHydtase"/>
</dbReference>
<evidence type="ECO:0000256" key="4">
    <source>
        <dbReference type="ARBA" id="ARBA00011990"/>
    </source>
</evidence>
<dbReference type="Gene3D" id="3.40.50.720">
    <property type="entry name" value="NAD(P)-binding Rossmann-like Domain"/>
    <property type="match status" value="1"/>
</dbReference>
<dbReference type="GO" id="GO:0009225">
    <property type="term" value="P:nucleotide-sugar metabolic process"/>
    <property type="evidence" value="ECO:0007669"/>
    <property type="project" value="InterPro"/>
</dbReference>
<dbReference type="EMBL" id="CP026538">
    <property type="protein sequence ID" value="QAZ68107.1"/>
    <property type="molecule type" value="Genomic_DNA"/>
</dbReference>
<sequence>MRLLVTGGCGFIGSNFIRDMLTRHEGISIVNLDLLTYAGNRQSLADVEAAFGGSRYHFVRGDIANSELALYLLEEHKIEAVVNFAAESHVDRSITDATPFVRTNVLGAQSLLDAARHYGVRRFVHVSTDEVYGTLGPDGKFSEATPLAPNSPYSASKAGADMLMRAAYETFGMDVVVTRCSNNYGPYQFPEKLIPLMFSKAMADEALPVYGDGLNVRDWIYVIDHCRGVELALMKGRPGEVYNFGGDAEKPNIEVVRTILAALGKPESLIRYVTDRPGHDRRYAMDFTKAARELGFAPAWDFTRGIAETMAWYRANGAWLDSVNSGAYRQFMASWYGERA</sequence>
<keyword evidence="10" id="KW-1185">Reference proteome</keyword>
<dbReference type="Gene3D" id="3.90.25.10">
    <property type="entry name" value="UDP-galactose 4-epimerase, domain 1"/>
    <property type="match status" value="1"/>
</dbReference>
<feature type="domain" description="NAD(P)-binding" evidence="8">
    <location>
        <begin position="4"/>
        <end position="309"/>
    </location>
</feature>
<evidence type="ECO:0000256" key="1">
    <source>
        <dbReference type="ARBA" id="ARBA00001539"/>
    </source>
</evidence>
<dbReference type="RefSeq" id="WP_129353284.1">
    <property type="nucleotide sequence ID" value="NZ_CP026538.1"/>
</dbReference>
<evidence type="ECO:0000313" key="10">
    <source>
        <dbReference type="Proteomes" id="UP000293296"/>
    </source>
</evidence>
<gene>
    <name evidence="9" type="primary">rfbB</name>
    <name evidence="9" type="ORF">C3Y92_13080</name>
</gene>
<dbReference type="KEGG" id="dcb:C3Y92_13080"/>